<feature type="transmembrane region" description="Helical" evidence="4">
    <location>
        <begin position="483"/>
        <end position="507"/>
    </location>
</feature>
<dbReference type="InterPro" id="IPR050271">
    <property type="entry name" value="UDP-glycosyltransferase"/>
</dbReference>
<evidence type="ECO:0000313" key="5">
    <source>
        <dbReference type="EMBL" id="BES90739.1"/>
    </source>
</evidence>
<dbReference type="PANTHER" id="PTHR48043:SF159">
    <property type="entry name" value="EG:EG0003.4 PROTEIN-RELATED"/>
    <property type="match status" value="1"/>
</dbReference>
<dbReference type="EMBL" id="AP028910">
    <property type="protein sequence ID" value="BES90739.1"/>
    <property type="molecule type" value="Genomic_DNA"/>
</dbReference>
<protein>
    <submittedName>
        <fullName evidence="5">Glucuronosyltransferase</fullName>
    </submittedName>
</protein>
<evidence type="ECO:0000256" key="4">
    <source>
        <dbReference type="SAM" id="Phobius"/>
    </source>
</evidence>
<keyword evidence="4" id="KW-0812">Transmembrane</keyword>
<gene>
    <name evidence="5" type="ORF">NTJ_03547</name>
</gene>
<keyword evidence="3" id="KW-0808">Transferase</keyword>
<sequence length="539" mass="60839">MMWEMKVSTAVTLAIIAAFCTSSVVSSNILVLMPIPFTSHILTFKPLFIELANRGHNVTYIGALNLPKTPNLQQTLVKNESIDHILEKLVAALRQTDSWGFLSYFWKYGSELNEVVLDQPAIRNLLNDESSHFDVIISEPYFLQEAFIVFGHKFNVPTVAIFPLGPTIWASYLSGNPMPFSYVPSYKTSFSDHMSFGERVQNTLLQLYEFLGTKYYYLPIIENVARRKLIYKGSENRPPLEELLTRVSLNLVDYHFSSSYNRPFGSNIVPVGGLTLARQKMEPLDKALSDLMDRSDGVIYFSLGSHIKVSALGEEAVAEIMKAFSKLSSYQILMKWNDILPPTGLSPNVHISSWFPQPSILGHPKCKVMIGHGGLHGIMEAAHHGVPFVGIPCFSDQEFNTKFVVSAGFGLRVGKEELTAENILRAVRALLEEPKYKEAAVRRSKIAKDRMVDPLDQAVYSVEYAIRHKAADHLRPAVLDLYWYQYLLLDVLLVIVVFPIVVIYMLIKCAKFHIPKFATQPPLQHEKSRKILKNKGNKS</sequence>
<comment type="similarity">
    <text evidence="1">Belongs to the UDP-glycosyltransferase family.</text>
</comment>
<dbReference type="Proteomes" id="UP001307889">
    <property type="component" value="Chromosome 2"/>
</dbReference>
<evidence type="ECO:0000256" key="2">
    <source>
        <dbReference type="ARBA" id="ARBA00022676"/>
    </source>
</evidence>
<proteinExistence type="inferred from homology"/>
<evidence type="ECO:0000256" key="1">
    <source>
        <dbReference type="ARBA" id="ARBA00009995"/>
    </source>
</evidence>
<keyword evidence="4" id="KW-1133">Transmembrane helix</keyword>
<keyword evidence="6" id="KW-1185">Reference proteome</keyword>
<evidence type="ECO:0000313" key="6">
    <source>
        <dbReference type="Proteomes" id="UP001307889"/>
    </source>
</evidence>
<dbReference type="Pfam" id="PF00201">
    <property type="entry name" value="UDPGT"/>
    <property type="match status" value="1"/>
</dbReference>
<dbReference type="CDD" id="cd03784">
    <property type="entry name" value="GT1_Gtf-like"/>
    <property type="match status" value="1"/>
</dbReference>
<accession>A0ABN7AH97</accession>
<reference evidence="5 6" key="1">
    <citation type="submission" date="2023-09" db="EMBL/GenBank/DDBJ databases">
        <title>Nesidiocoris tenuis whole genome shotgun sequence.</title>
        <authorList>
            <person name="Shibata T."/>
            <person name="Shimoda M."/>
            <person name="Kobayashi T."/>
            <person name="Uehara T."/>
        </authorList>
    </citation>
    <scope>NUCLEOTIDE SEQUENCE [LARGE SCALE GENOMIC DNA]</scope>
    <source>
        <strain evidence="5 6">Japan</strain>
    </source>
</reference>
<dbReference type="Gene3D" id="3.40.50.2000">
    <property type="entry name" value="Glycogen Phosphorylase B"/>
    <property type="match status" value="2"/>
</dbReference>
<organism evidence="5 6">
    <name type="scientific">Nesidiocoris tenuis</name>
    <dbReference type="NCBI Taxonomy" id="355587"/>
    <lineage>
        <taxon>Eukaryota</taxon>
        <taxon>Metazoa</taxon>
        <taxon>Ecdysozoa</taxon>
        <taxon>Arthropoda</taxon>
        <taxon>Hexapoda</taxon>
        <taxon>Insecta</taxon>
        <taxon>Pterygota</taxon>
        <taxon>Neoptera</taxon>
        <taxon>Paraneoptera</taxon>
        <taxon>Hemiptera</taxon>
        <taxon>Heteroptera</taxon>
        <taxon>Panheteroptera</taxon>
        <taxon>Cimicomorpha</taxon>
        <taxon>Miridae</taxon>
        <taxon>Dicyphina</taxon>
        <taxon>Nesidiocoris</taxon>
    </lineage>
</organism>
<dbReference type="InterPro" id="IPR002213">
    <property type="entry name" value="UDP_glucos_trans"/>
</dbReference>
<name>A0ABN7AH97_9HEMI</name>
<dbReference type="PANTHER" id="PTHR48043">
    <property type="entry name" value="EG:EG0003.4 PROTEIN-RELATED"/>
    <property type="match status" value="1"/>
</dbReference>
<dbReference type="SUPFAM" id="SSF53756">
    <property type="entry name" value="UDP-Glycosyltransferase/glycogen phosphorylase"/>
    <property type="match status" value="1"/>
</dbReference>
<evidence type="ECO:0000256" key="3">
    <source>
        <dbReference type="ARBA" id="ARBA00022679"/>
    </source>
</evidence>
<keyword evidence="4" id="KW-0472">Membrane</keyword>
<keyword evidence="2" id="KW-0328">Glycosyltransferase</keyword>